<reference evidence="4" key="1">
    <citation type="submission" date="2016-05" db="EMBL/GenBank/DDBJ databases">
        <authorList>
            <person name="Lavstsen T."/>
            <person name="Jespersen J.S."/>
        </authorList>
    </citation>
    <scope>NUCLEOTIDE SEQUENCE</scope>
    <source>
        <tissue evidence="4">Brain</tissue>
    </source>
</reference>
<dbReference type="GO" id="GO:0006493">
    <property type="term" value="P:protein O-linked glycosylation"/>
    <property type="evidence" value="ECO:0007669"/>
    <property type="project" value="TreeGrafter"/>
</dbReference>
<dbReference type="GO" id="GO:0030246">
    <property type="term" value="F:carbohydrate binding"/>
    <property type="evidence" value="ECO:0007669"/>
    <property type="project" value="UniProtKB-KW"/>
</dbReference>
<reference evidence="4" key="2">
    <citation type="submission" date="2016-06" db="EMBL/GenBank/DDBJ databases">
        <title>The genome of a short-lived fish provides insights into sex chromosome evolution and the genetic control of aging.</title>
        <authorList>
            <person name="Reichwald K."/>
            <person name="Felder M."/>
            <person name="Petzold A."/>
            <person name="Koch P."/>
            <person name="Groth M."/>
            <person name="Platzer M."/>
        </authorList>
    </citation>
    <scope>NUCLEOTIDE SEQUENCE</scope>
    <source>
        <tissue evidence="4">Brain</tissue>
    </source>
</reference>
<feature type="domain" description="Ricin B lectin" evidence="3">
    <location>
        <begin position="109"/>
        <end position="236"/>
    </location>
</feature>
<evidence type="ECO:0000256" key="1">
    <source>
        <dbReference type="ARBA" id="ARBA00022734"/>
    </source>
</evidence>
<keyword evidence="1" id="KW-0430">Lectin</keyword>
<evidence type="ECO:0000259" key="3">
    <source>
        <dbReference type="SMART" id="SM00458"/>
    </source>
</evidence>
<dbReference type="AlphaFoldDB" id="A0A1A7X7X7"/>
<dbReference type="Gene3D" id="3.90.550.10">
    <property type="entry name" value="Spore Coat Polysaccharide Biosynthesis Protein SpsA, Chain A"/>
    <property type="match status" value="1"/>
</dbReference>
<dbReference type="SUPFAM" id="SSF50370">
    <property type="entry name" value="Ricin B-like lectins"/>
    <property type="match status" value="1"/>
</dbReference>
<evidence type="ECO:0000256" key="2">
    <source>
        <dbReference type="ARBA" id="ARBA00023157"/>
    </source>
</evidence>
<dbReference type="Gene3D" id="2.80.10.50">
    <property type="match status" value="1"/>
</dbReference>
<dbReference type="PANTHER" id="PTHR11675">
    <property type="entry name" value="N-ACETYLGALACTOSAMINYLTRANSFERASE"/>
    <property type="match status" value="1"/>
</dbReference>
<dbReference type="Pfam" id="PF00652">
    <property type="entry name" value="Ricin_B_lectin"/>
    <property type="match status" value="1"/>
</dbReference>
<evidence type="ECO:0000313" key="4">
    <source>
        <dbReference type="EMBL" id="SBP14043.1"/>
    </source>
</evidence>
<gene>
    <name evidence="4" type="primary">GALNT6</name>
</gene>
<dbReference type="GO" id="GO:0004653">
    <property type="term" value="F:polypeptide N-acetylgalactosaminyltransferase activity"/>
    <property type="evidence" value="ECO:0007669"/>
    <property type="project" value="TreeGrafter"/>
</dbReference>
<dbReference type="InterPro" id="IPR035992">
    <property type="entry name" value="Ricin_B-like_lectins"/>
</dbReference>
<dbReference type="GO" id="GO:0005794">
    <property type="term" value="C:Golgi apparatus"/>
    <property type="evidence" value="ECO:0007669"/>
    <property type="project" value="TreeGrafter"/>
</dbReference>
<sequence>MHVQVWQCGGLLEIIPCSVVGHIFRKKSPHTFPNGRSVITRNLVRLAEVWMDEYKEIFYRLNRVAASISKTKSFGDVSERRQLREELKCKNFTWYLNNIYPETYVPDIRPTMYGQLENSAQQCRLDVKKTKRHWEPGPRVTCNNQRETQHYEYTSKQEIRLSDGIKLCLHADPGKASVSLEWCHPKEKAAPEQAWIFTLTNQVMNPSSGQCLTATGGNVILTKCKSTEVSQKWAFI</sequence>
<dbReference type="EMBL" id="HADW01012643">
    <property type="protein sequence ID" value="SBP14043.1"/>
    <property type="molecule type" value="Transcribed_RNA"/>
</dbReference>
<dbReference type="PANTHER" id="PTHR11675:SF33">
    <property type="entry name" value="POLYPEPTIDE N-ACETYLGALACTOSAMINYLTRANSFERASE 3"/>
    <property type="match status" value="1"/>
</dbReference>
<proteinExistence type="predicted"/>
<dbReference type="InterPro" id="IPR000772">
    <property type="entry name" value="Ricin_B_lectin"/>
</dbReference>
<dbReference type="SUPFAM" id="SSF53448">
    <property type="entry name" value="Nucleotide-diphospho-sugar transferases"/>
    <property type="match status" value="1"/>
</dbReference>
<dbReference type="SMART" id="SM00458">
    <property type="entry name" value="RICIN"/>
    <property type="match status" value="1"/>
</dbReference>
<dbReference type="InterPro" id="IPR029044">
    <property type="entry name" value="Nucleotide-diphossugar_trans"/>
</dbReference>
<organism evidence="4">
    <name type="scientific">Iconisemion striatum</name>
    <dbReference type="NCBI Taxonomy" id="60296"/>
    <lineage>
        <taxon>Eukaryota</taxon>
        <taxon>Metazoa</taxon>
        <taxon>Chordata</taxon>
        <taxon>Craniata</taxon>
        <taxon>Vertebrata</taxon>
        <taxon>Euteleostomi</taxon>
        <taxon>Actinopterygii</taxon>
        <taxon>Neopterygii</taxon>
        <taxon>Teleostei</taxon>
        <taxon>Neoteleostei</taxon>
        <taxon>Acanthomorphata</taxon>
        <taxon>Ovalentaria</taxon>
        <taxon>Atherinomorphae</taxon>
        <taxon>Cyprinodontiformes</taxon>
        <taxon>Nothobranchiidae</taxon>
        <taxon>Iconisemion</taxon>
    </lineage>
</organism>
<accession>A0A1A7X7X7</accession>
<dbReference type="PROSITE" id="PS50231">
    <property type="entry name" value="RICIN_B_LECTIN"/>
    <property type="match status" value="1"/>
</dbReference>
<name>A0A1A7X7X7_9TELE</name>
<keyword evidence="2" id="KW-1015">Disulfide bond</keyword>
<keyword evidence="4" id="KW-0808">Transferase</keyword>
<protein>
    <submittedName>
        <fullName evidence="4">UDP-N-acetyl-alpha-D-galactosamine:polypeptide N-acetylgalactosaminyltransferase 6 (GalNAc-T6)</fullName>
    </submittedName>
</protein>